<name>A0A916U5Y0_9SPHI</name>
<dbReference type="AlphaFoldDB" id="A0A916U5Y0"/>
<comment type="caution">
    <text evidence="1">The sequence shown here is derived from an EMBL/GenBank/DDBJ whole genome shotgun (WGS) entry which is preliminary data.</text>
</comment>
<dbReference type="SUPFAM" id="SSF82185">
    <property type="entry name" value="Histone H3 K4-specific methyltransferase SET7/9 N-terminal domain"/>
    <property type="match status" value="1"/>
</dbReference>
<keyword evidence="2" id="KW-1185">Reference proteome</keyword>
<evidence type="ECO:0000313" key="2">
    <source>
        <dbReference type="Proteomes" id="UP000651668"/>
    </source>
</evidence>
<dbReference type="Gene3D" id="2.20.110.10">
    <property type="entry name" value="Histone H3 K4-specific methyltransferase SET7/9 N-terminal domain"/>
    <property type="match status" value="1"/>
</dbReference>
<organism evidence="1 2">
    <name type="scientific">Pedobacter quisquiliarum</name>
    <dbReference type="NCBI Taxonomy" id="1834438"/>
    <lineage>
        <taxon>Bacteria</taxon>
        <taxon>Pseudomonadati</taxon>
        <taxon>Bacteroidota</taxon>
        <taxon>Sphingobacteriia</taxon>
        <taxon>Sphingobacteriales</taxon>
        <taxon>Sphingobacteriaceae</taxon>
        <taxon>Pedobacter</taxon>
    </lineage>
</organism>
<sequence length="197" mass="22829">MSYAAVQAQVKTVYFNEDDEIVTDSTEAYSYALIGRVTGDSVYTVKKFDAEGYLMMTGSYKDDIFKVPHGDFVYYDWVEVLSPMGNYVIPPNGKERFINLRGTFRDGLREGRWITYYQNGSIKDVMHYRRNLMEGEYRNFDYKGNLEILGNFVNNKKEGTWVTKGGRVVYQFKNDKIVSTSRKSKKQLETERAAANK</sequence>
<accession>A0A916U5Y0</accession>
<reference evidence="1" key="1">
    <citation type="journal article" date="2014" name="Int. J. Syst. Evol. Microbiol.">
        <title>Complete genome sequence of Corynebacterium casei LMG S-19264T (=DSM 44701T), isolated from a smear-ripened cheese.</title>
        <authorList>
            <consortium name="US DOE Joint Genome Institute (JGI-PGF)"/>
            <person name="Walter F."/>
            <person name="Albersmeier A."/>
            <person name="Kalinowski J."/>
            <person name="Ruckert C."/>
        </authorList>
    </citation>
    <scope>NUCLEOTIDE SEQUENCE</scope>
    <source>
        <strain evidence="1">CGMCC 1.15343</strain>
    </source>
</reference>
<evidence type="ECO:0000313" key="1">
    <source>
        <dbReference type="EMBL" id="GGC58862.1"/>
    </source>
</evidence>
<gene>
    <name evidence="1" type="ORF">GCM10011387_10660</name>
</gene>
<proteinExistence type="predicted"/>
<dbReference type="EMBL" id="BMIL01000003">
    <property type="protein sequence ID" value="GGC58862.1"/>
    <property type="molecule type" value="Genomic_DNA"/>
</dbReference>
<protein>
    <recommendedName>
        <fullName evidence="3">MORN repeat variant</fullName>
    </recommendedName>
</protein>
<evidence type="ECO:0008006" key="3">
    <source>
        <dbReference type="Google" id="ProtNLM"/>
    </source>
</evidence>
<reference evidence="1" key="2">
    <citation type="submission" date="2020-09" db="EMBL/GenBank/DDBJ databases">
        <authorList>
            <person name="Sun Q."/>
            <person name="Zhou Y."/>
        </authorList>
    </citation>
    <scope>NUCLEOTIDE SEQUENCE</scope>
    <source>
        <strain evidence="1">CGMCC 1.15343</strain>
    </source>
</reference>
<dbReference type="Proteomes" id="UP000651668">
    <property type="component" value="Unassembled WGS sequence"/>
</dbReference>